<feature type="region of interest" description="Disordered" evidence="1">
    <location>
        <begin position="43"/>
        <end position="80"/>
    </location>
</feature>
<evidence type="ECO:0000313" key="4">
    <source>
        <dbReference type="Proteomes" id="UP000215914"/>
    </source>
</evidence>
<gene>
    <name evidence="3" type="ORF">HannXRQ_Chr09g0243331</name>
    <name evidence="2" type="ORF">HanXRQr2_Chr09g0370831</name>
</gene>
<keyword evidence="4" id="KW-1185">Reference proteome</keyword>
<reference evidence="2" key="3">
    <citation type="submission" date="2020-06" db="EMBL/GenBank/DDBJ databases">
        <title>Helianthus annuus Genome sequencing and assembly Release 2.</title>
        <authorList>
            <person name="Gouzy J."/>
            <person name="Langlade N."/>
            <person name="Munos S."/>
        </authorList>
    </citation>
    <scope>NUCLEOTIDE SEQUENCE</scope>
    <source>
        <tissue evidence="2">Leaves</tissue>
    </source>
</reference>
<feature type="compositionally biased region" description="Low complexity" evidence="1">
    <location>
        <begin position="62"/>
        <end position="72"/>
    </location>
</feature>
<sequence length="80" mass="8871">MISRTNLLITYHFCSILYHHTSSYSTTSNYPPAPLHVPKKNLTLINSEPLPPPAHPHHPQKSAASYTSSLSTSDDRQTTA</sequence>
<dbReference type="Gramene" id="mRNA:HanXRQr2_Chr09g0370831">
    <property type="protein sequence ID" value="CDS:HanXRQr2_Chr09g0370831.1"/>
    <property type="gene ID" value="HanXRQr2_Chr09g0370831"/>
</dbReference>
<dbReference type="InParanoid" id="A0A251TTJ1"/>
<name>A0A251TTJ1_HELAN</name>
<dbReference type="EMBL" id="CM007898">
    <property type="protein sequence ID" value="OTG13896.1"/>
    <property type="molecule type" value="Genomic_DNA"/>
</dbReference>
<protein>
    <submittedName>
        <fullName evidence="3">Uncharacterized protein</fullName>
    </submittedName>
</protein>
<organism evidence="3 4">
    <name type="scientific">Helianthus annuus</name>
    <name type="common">Common sunflower</name>
    <dbReference type="NCBI Taxonomy" id="4232"/>
    <lineage>
        <taxon>Eukaryota</taxon>
        <taxon>Viridiplantae</taxon>
        <taxon>Streptophyta</taxon>
        <taxon>Embryophyta</taxon>
        <taxon>Tracheophyta</taxon>
        <taxon>Spermatophyta</taxon>
        <taxon>Magnoliopsida</taxon>
        <taxon>eudicotyledons</taxon>
        <taxon>Gunneridae</taxon>
        <taxon>Pentapetalae</taxon>
        <taxon>asterids</taxon>
        <taxon>campanulids</taxon>
        <taxon>Asterales</taxon>
        <taxon>Asteraceae</taxon>
        <taxon>Asteroideae</taxon>
        <taxon>Heliantheae alliance</taxon>
        <taxon>Heliantheae</taxon>
        <taxon>Helianthus</taxon>
    </lineage>
</organism>
<proteinExistence type="predicted"/>
<evidence type="ECO:0000313" key="2">
    <source>
        <dbReference type="EMBL" id="KAF5789404.1"/>
    </source>
</evidence>
<dbReference type="EMBL" id="MNCJ02000324">
    <property type="protein sequence ID" value="KAF5789404.1"/>
    <property type="molecule type" value="Genomic_DNA"/>
</dbReference>
<dbReference type="Proteomes" id="UP000215914">
    <property type="component" value="Chromosome 9"/>
</dbReference>
<dbReference type="AlphaFoldDB" id="A0A251TTJ1"/>
<reference evidence="2 4" key="1">
    <citation type="journal article" date="2017" name="Nature">
        <title>The sunflower genome provides insights into oil metabolism, flowering and Asterid evolution.</title>
        <authorList>
            <person name="Badouin H."/>
            <person name="Gouzy J."/>
            <person name="Grassa C.J."/>
            <person name="Murat F."/>
            <person name="Staton S.E."/>
            <person name="Cottret L."/>
            <person name="Lelandais-Briere C."/>
            <person name="Owens G.L."/>
            <person name="Carrere S."/>
            <person name="Mayjonade B."/>
            <person name="Legrand L."/>
            <person name="Gill N."/>
            <person name="Kane N.C."/>
            <person name="Bowers J.E."/>
            <person name="Hubner S."/>
            <person name="Bellec A."/>
            <person name="Berard A."/>
            <person name="Berges H."/>
            <person name="Blanchet N."/>
            <person name="Boniface M.C."/>
            <person name="Brunel D."/>
            <person name="Catrice O."/>
            <person name="Chaidir N."/>
            <person name="Claudel C."/>
            <person name="Donnadieu C."/>
            <person name="Faraut T."/>
            <person name="Fievet G."/>
            <person name="Helmstetter N."/>
            <person name="King M."/>
            <person name="Knapp S.J."/>
            <person name="Lai Z."/>
            <person name="Le Paslier M.C."/>
            <person name="Lippi Y."/>
            <person name="Lorenzon L."/>
            <person name="Mandel J.R."/>
            <person name="Marage G."/>
            <person name="Marchand G."/>
            <person name="Marquand E."/>
            <person name="Bret-Mestries E."/>
            <person name="Morien E."/>
            <person name="Nambeesan S."/>
            <person name="Nguyen T."/>
            <person name="Pegot-Espagnet P."/>
            <person name="Pouilly N."/>
            <person name="Raftis F."/>
            <person name="Sallet E."/>
            <person name="Schiex T."/>
            <person name="Thomas J."/>
            <person name="Vandecasteele C."/>
            <person name="Vares D."/>
            <person name="Vear F."/>
            <person name="Vautrin S."/>
            <person name="Crespi M."/>
            <person name="Mangin B."/>
            <person name="Burke J.M."/>
            <person name="Salse J."/>
            <person name="Munos S."/>
            <person name="Vincourt P."/>
            <person name="Rieseberg L.H."/>
            <person name="Langlade N.B."/>
        </authorList>
    </citation>
    <scope>NUCLEOTIDE SEQUENCE [LARGE SCALE GENOMIC DNA]</scope>
    <source>
        <strain evidence="4">cv. SF193</strain>
        <tissue evidence="2">Leaves</tissue>
    </source>
</reference>
<evidence type="ECO:0000256" key="1">
    <source>
        <dbReference type="SAM" id="MobiDB-lite"/>
    </source>
</evidence>
<accession>A0A251TTJ1</accession>
<evidence type="ECO:0000313" key="3">
    <source>
        <dbReference type="EMBL" id="OTG13896.1"/>
    </source>
</evidence>
<reference evidence="3" key="2">
    <citation type="submission" date="2017-02" db="EMBL/GenBank/DDBJ databases">
        <title>Sunflower complete genome.</title>
        <authorList>
            <person name="Langlade N."/>
            <person name="Munos S."/>
        </authorList>
    </citation>
    <scope>NUCLEOTIDE SEQUENCE [LARGE SCALE GENOMIC DNA]</scope>
    <source>
        <tissue evidence="3">Leaves</tissue>
    </source>
</reference>